<dbReference type="RefSeq" id="WP_028327133.1">
    <property type="nucleotide sequence ID" value="NZ_JAAFNI010000001.1"/>
</dbReference>
<keyword evidence="8" id="KW-1185">Reference proteome</keyword>
<evidence type="ECO:0000256" key="1">
    <source>
        <dbReference type="ARBA" id="ARBA00010830"/>
    </source>
</evidence>
<evidence type="ECO:0000256" key="2">
    <source>
        <dbReference type="ARBA" id="ARBA00022801"/>
    </source>
</evidence>
<dbReference type="AlphaFoldDB" id="A0A239VDS9"/>
<dbReference type="InterPro" id="IPR036366">
    <property type="entry name" value="PGBDSf"/>
</dbReference>
<dbReference type="KEGG" id="dco:SAMEA4475696_0899"/>
<dbReference type="GeneID" id="77100390"/>
<name>A0A239VDS9_9MICO</name>
<sequence>MSYVPKHAAPRKPKMAARLAGVVAVAGAATAAGVTTSSSSAHAAGDVWDRVAACESGGNWSIASGNGYYGGLQFSKSSWKAAGGTKYASMPHKATKAQQIAVAQNLLRMQGPGAWPVCSRKAGLTRANGLASSGGASAGKGVTNAPSKKGVKPTGSTAGVQSAWLNRADTRDFYTWLGMDRHHFLTKSGIKALQRKAGVAADGVIGPNTVRAVENLIGAKRTGLSYFTKGTINVLSHYIQARV</sequence>
<dbReference type="SUPFAM" id="SSF53955">
    <property type="entry name" value="Lysozyme-like"/>
    <property type="match status" value="2"/>
</dbReference>
<feature type="chain" id="PRO_5044064233" evidence="4">
    <location>
        <begin position="32"/>
        <end position="243"/>
    </location>
</feature>
<dbReference type="InterPro" id="IPR010618">
    <property type="entry name" value="RPF"/>
</dbReference>
<feature type="region of interest" description="Disordered" evidence="3">
    <location>
        <begin position="132"/>
        <end position="156"/>
    </location>
</feature>
<evidence type="ECO:0000313" key="8">
    <source>
        <dbReference type="Proteomes" id="UP000242637"/>
    </source>
</evidence>
<dbReference type="Pfam" id="PF06737">
    <property type="entry name" value="Transglycosylas"/>
    <property type="match status" value="1"/>
</dbReference>
<evidence type="ECO:0000313" key="7">
    <source>
        <dbReference type="EMBL" id="STD04513.1"/>
    </source>
</evidence>
<reference evidence="7 9" key="2">
    <citation type="submission" date="2018-06" db="EMBL/GenBank/DDBJ databases">
        <authorList>
            <consortium name="Pathogen Informatics"/>
            <person name="Doyle S."/>
        </authorList>
    </citation>
    <scope>NUCLEOTIDE SEQUENCE [LARGE SCALE GENOMIC DNA]</scope>
    <source>
        <strain evidence="7 9">NCTC7915</strain>
    </source>
</reference>
<dbReference type="InterPro" id="IPR023346">
    <property type="entry name" value="Lysozyme-like_dom_sf"/>
</dbReference>
<dbReference type="Gene3D" id="1.10.101.10">
    <property type="entry name" value="PGBD-like superfamily/PGBD"/>
    <property type="match status" value="1"/>
</dbReference>
<evidence type="ECO:0000256" key="4">
    <source>
        <dbReference type="SAM" id="SignalP"/>
    </source>
</evidence>
<organism evidence="6 8">
    <name type="scientific">Dermatophilus congolensis</name>
    <dbReference type="NCBI Taxonomy" id="1863"/>
    <lineage>
        <taxon>Bacteria</taxon>
        <taxon>Bacillati</taxon>
        <taxon>Actinomycetota</taxon>
        <taxon>Actinomycetes</taxon>
        <taxon>Micrococcales</taxon>
        <taxon>Dermatophilaceae</taxon>
        <taxon>Dermatophilus</taxon>
    </lineage>
</organism>
<evidence type="ECO:0000259" key="5">
    <source>
        <dbReference type="Pfam" id="PF06737"/>
    </source>
</evidence>
<reference evidence="6 8" key="1">
    <citation type="submission" date="2017-06" db="EMBL/GenBank/DDBJ databases">
        <authorList>
            <consortium name="Pathogen Informatics"/>
        </authorList>
    </citation>
    <scope>NUCLEOTIDE SEQUENCE [LARGE SCALE GENOMIC DNA]</scope>
    <source>
        <strain evidence="6 8">NCTC13039</strain>
    </source>
</reference>
<keyword evidence="4" id="KW-0732">Signal</keyword>
<dbReference type="CDD" id="cd13925">
    <property type="entry name" value="RPF"/>
    <property type="match status" value="1"/>
</dbReference>
<feature type="signal peptide" evidence="4">
    <location>
        <begin position="1"/>
        <end position="31"/>
    </location>
</feature>
<protein>
    <submittedName>
        <fullName evidence="6">Uncharacterized protein conserved in bacteria</fullName>
    </submittedName>
</protein>
<feature type="domain" description="Resuscitation-promoting factor core lysozyme-like" evidence="5">
    <location>
        <begin position="45"/>
        <end position="118"/>
    </location>
</feature>
<dbReference type="OrthoDB" id="1404170at2"/>
<dbReference type="EMBL" id="UFYA01000001">
    <property type="protein sequence ID" value="STD04513.1"/>
    <property type="molecule type" value="Genomic_DNA"/>
</dbReference>
<accession>A0A239VDS9</accession>
<proteinExistence type="inferred from homology"/>
<dbReference type="STRING" id="1121387.GCA_000429885_01188"/>
<dbReference type="Proteomes" id="UP000242637">
    <property type="component" value="Chromosome 1"/>
</dbReference>
<evidence type="ECO:0000313" key="9">
    <source>
        <dbReference type="Proteomes" id="UP000254118"/>
    </source>
</evidence>
<keyword evidence="2" id="KW-0378">Hydrolase</keyword>
<dbReference type="Gene3D" id="1.10.530.10">
    <property type="match status" value="1"/>
</dbReference>
<dbReference type="EMBL" id="LT906453">
    <property type="protein sequence ID" value="SNV20056.1"/>
    <property type="molecule type" value="Genomic_DNA"/>
</dbReference>
<comment type="similarity">
    <text evidence="1">Belongs to the transglycosylase family. Rpf subfamily.</text>
</comment>
<gene>
    <name evidence="7" type="ORF">NCTC7915_00259</name>
    <name evidence="6" type="ORF">SAMEA4475696_00899</name>
</gene>
<evidence type="ECO:0000313" key="6">
    <source>
        <dbReference type="EMBL" id="SNV20056.1"/>
    </source>
</evidence>
<dbReference type="Proteomes" id="UP000254118">
    <property type="component" value="Unassembled WGS sequence"/>
</dbReference>
<evidence type="ECO:0000256" key="3">
    <source>
        <dbReference type="SAM" id="MobiDB-lite"/>
    </source>
</evidence>
<dbReference type="GO" id="GO:0016787">
    <property type="term" value="F:hydrolase activity"/>
    <property type="evidence" value="ECO:0007669"/>
    <property type="project" value="UniProtKB-KW"/>
</dbReference>